<reference evidence="3" key="1">
    <citation type="submission" date="2015-02" db="EMBL/GenBank/DDBJ databases">
        <authorList>
            <person name="Gon?alves P."/>
        </authorList>
    </citation>
    <scope>NUCLEOTIDE SEQUENCE [LARGE SCALE GENOMIC DNA]</scope>
</reference>
<feature type="region of interest" description="Disordered" evidence="1">
    <location>
        <begin position="346"/>
        <end position="381"/>
    </location>
</feature>
<dbReference type="EMBL" id="CENE01000051">
    <property type="protein sequence ID" value="CEQ43118.1"/>
    <property type="molecule type" value="Genomic_DNA"/>
</dbReference>
<sequence>MPCSSALLHLNTSSPPNRPGALSGCHPPPRPFVSDVHPPSLTLRPRAGPCLGTVDAWILTGLEQGRLPEEVGNKKNLEFGREAIKSVIKSALEAEDEAWATSLRETGFSSALSMAYEGIVAQLKPSKSAPLPCLHTLLTPTGLSMLKSAPLKSAFPICPPRSAPSPSPLLASIRSLIQRGALVGPSWKTPTTWRAHIRKSFAAYHSMLREIAEELVSDPDFSNEFRIFLENISQPIQLLQLISEDFESELGRDAQRGLLCVGDVGGDNLLSIMDFCAAKKPSELLARVKQRVAEKHEREKRSKEIQRLRAQIKELDTQIRELLLDYRSGEIGPERTHQLQRELEETLDRRDAAKKEVEDLQAREDHEARERKREKSEREQALARVGITVDPTSPISQLAKSAMRAAATTDSPALDEKEMEKLGFKLGSSKDLLLPEPPKDPFAATAPRAVSPLPGSKKGKAKALVQPGKVEQGAVPLREAINTGLTAVPLNSKKKKKKKKTAGRTTTDAAPTSVSASVPPPAPARFSVPPIAPAPSPSPSSGVTLPPPLRQGFSPLSRYPPPKCCPPDRCTGVTPDYGAWAELDGLLYQTCLAGFKSDELIGALPAPLFHLREKLARNYLLSGGKMCNEAGEPKSMDGFLQRAEARGMWSTANHPEVAAWSQRVLAISLQKLAEVLRATLGEICICKLSNHLDILREARHRLEQCEALDRTIPIDLAEMSHQEFMKWAHVQLRAHRLSGTEWEGLDRQYKLADFLLSFSDAFDAAMDRLVLRDAFVLADDFLTLLEWQGGIRTFDTALRFGKAPIAHEWGTGLELLEGKEEGREERRPLQSWGRLLELSKEARARGTPFSRDLAEQEKQKVRCGFPFWLSFPE</sequence>
<organism evidence="2 3">
    <name type="scientific">Sporidiobolus salmonicolor</name>
    <name type="common">Yeast-like fungus</name>
    <name type="synonym">Sporobolomyces salmonicolor</name>
    <dbReference type="NCBI Taxonomy" id="5005"/>
    <lineage>
        <taxon>Eukaryota</taxon>
        <taxon>Fungi</taxon>
        <taxon>Dikarya</taxon>
        <taxon>Basidiomycota</taxon>
        <taxon>Pucciniomycotina</taxon>
        <taxon>Microbotryomycetes</taxon>
        <taxon>Sporidiobolales</taxon>
        <taxon>Sporidiobolaceae</taxon>
        <taxon>Sporobolomyces</taxon>
    </lineage>
</organism>
<feature type="region of interest" description="Disordered" evidence="1">
    <location>
        <begin position="1"/>
        <end position="33"/>
    </location>
</feature>
<feature type="region of interest" description="Disordered" evidence="1">
    <location>
        <begin position="438"/>
        <end position="467"/>
    </location>
</feature>
<dbReference type="CDD" id="cd22249">
    <property type="entry name" value="UDM1_RNF168_RNF169-like"/>
    <property type="match status" value="1"/>
</dbReference>
<gene>
    <name evidence="2" type="primary">SPOSA6832_05019</name>
</gene>
<feature type="compositionally biased region" description="Low complexity" evidence="1">
    <location>
        <begin position="505"/>
        <end position="517"/>
    </location>
</feature>
<evidence type="ECO:0000313" key="3">
    <source>
        <dbReference type="Proteomes" id="UP000243876"/>
    </source>
</evidence>
<evidence type="ECO:0000256" key="1">
    <source>
        <dbReference type="SAM" id="MobiDB-lite"/>
    </source>
</evidence>
<protein>
    <submittedName>
        <fullName evidence="2">SPOSA6832_05019-mRNA-1:cds</fullName>
    </submittedName>
</protein>
<proteinExistence type="predicted"/>
<keyword evidence="3" id="KW-1185">Reference proteome</keyword>
<feature type="compositionally biased region" description="Basic residues" evidence="1">
    <location>
        <begin position="492"/>
        <end position="502"/>
    </location>
</feature>
<evidence type="ECO:0000313" key="2">
    <source>
        <dbReference type="EMBL" id="CEQ43118.1"/>
    </source>
</evidence>
<feature type="region of interest" description="Disordered" evidence="1">
    <location>
        <begin position="488"/>
        <end position="555"/>
    </location>
</feature>
<accession>A0A0D6ETD2</accession>
<dbReference type="OrthoDB" id="629492at2759"/>
<dbReference type="AlphaFoldDB" id="A0A0D6ETD2"/>
<dbReference type="Proteomes" id="UP000243876">
    <property type="component" value="Unassembled WGS sequence"/>
</dbReference>
<name>A0A0D6ETD2_SPOSA</name>